<proteinExistence type="predicted"/>
<name>A0A9P1GPW2_9DINO</name>
<dbReference type="EMBL" id="CAMXCT010006716">
    <property type="protein sequence ID" value="CAI4018843.1"/>
    <property type="molecule type" value="Genomic_DNA"/>
</dbReference>
<evidence type="ECO:0000313" key="3">
    <source>
        <dbReference type="EMBL" id="CAL4806155.1"/>
    </source>
</evidence>
<dbReference type="OrthoDB" id="435232at2759"/>
<sequence>MPNVCGTSQEIFGQRISDHVPQEFTFAPEGSEGSGIQVLSWNIMARALCRRKAVEGQDSEISNNGLEMDETIQEYTERLLQKVAPMIISWILQHYRGSRRKWICCLQEVPGHRHLRRDLLQKVQAGLKDKGASLQSAEQATSAFMCTVTLWETAAWDLQHCAHSDHVLCTVLSSKGTGGAPVLLRVMNCHLPLDQGLISSTESTSMARVVQLLAESPAQQVALVVGDLKLDLAVEGAAQTLREAYAKCLADSPEVVGSAPENSLLCAVVPGSSLYDWTRGTLDAAIMAPGLSETEKLPAVPTGSVLKRWDPLNGLSSEEFIAQYINYNLQDRVMRHLPSFTADELGRLGAHHFGDQADELHRLLQVQKPTGNPKEFIEIEVPKEDTSSVKVLGAAPPASSFVVRAATTTQPPPDSRGFATPKDRQDFIQKHIHRKLQSSVAELNDEDLRLLGLLHFSDQPAELQRFLKPRPARGYEKAAAVCGERWQAAPEAEIVQWRAKGDGIEGLAEWLAELGLEEYQEAAALWCKDMGAIWLAEVKENSEELADHLGLRPLERRRWWRDHIVGDQESASTAFDLFATDPAGCQVNLYEVLTCAALLSLRLRREAKAAVLCLVWSGRDDGRLGVSAMISLLCSLLQGLHRLGVLVPSPPPVEEIENDICRLLWVLRKHQPCRGDAIAFEELLLLADLDICVALFCGAFEPTDPEPDLARVSAKHSREQLATQPGAPKVKSSKVGRGAPVPPGPRGSPPYGGPGGPAAPRGRDSSNPPGDRSAKKPAVAPEATKVSAVTASALMSRREVLEAFETFKAIRAEQERLPRSSKCSYDTSAIRSLQKIKVPQVQMAVRRLLSRGQALELRDFLRMLAKAKAPAGFCDGHLRIFEAWITERVQLTDSELIKYRLDKPIPISLPGVVASNGGEAGRRRLQALMRRSRAVTTQAWLQRQRQALAEEVHAQISAAPGDYVLTLEQMVIQGVLPAELATAAARSFGWDGSHLVSEGAFLELFVPVAPEDFHTLDFMRAFRRAWLFVTETQDVVDFPSPDKEGGN</sequence>
<dbReference type="Proteomes" id="UP001152797">
    <property type="component" value="Unassembled WGS sequence"/>
</dbReference>
<dbReference type="EMBL" id="CAMXCT020006716">
    <property type="protein sequence ID" value="CAL1172218.1"/>
    <property type="molecule type" value="Genomic_DNA"/>
</dbReference>
<keyword evidence="4" id="KW-1185">Reference proteome</keyword>
<feature type="compositionally biased region" description="Pro residues" evidence="1">
    <location>
        <begin position="740"/>
        <end position="752"/>
    </location>
</feature>
<gene>
    <name evidence="2" type="ORF">C1SCF055_LOCUS43378</name>
</gene>
<protein>
    <submittedName>
        <fullName evidence="3">Phosphodiesterase I</fullName>
    </submittedName>
</protein>
<organism evidence="2">
    <name type="scientific">Cladocopium goreaui</name>
    <dbReference type="NCBI Taxonomy" id="2562237"/>
    <lineage>
        <taxon>Eukaryota</taxon>
        <taxon>Sar</taxon>
        <taxon>Alveolata</taxon>
        <taxon>Dinophyceae</taxon>
        <taxon>Suessiales</taxon>
        <taxon>Symbiodiniaceae</taxon>
        <taxon>Cladocopium</taxon>
    </lineage>
</organism>
<evidence type="ECO:0000313" key="2">
    <source>
        <dbReference type="EMBL" id="CAI4018843.1"/>
    </source>
</evidence>
<feature type="region of interest" description="Disordered" evidence="1">
    <location>
        <begin position="708"/>
        <end position="782"/>
    </location>
</feature>
<dbReference type="AlphaFoldDB" id="A0A9P1GPW2"/>
<evidence type="ECO:0000256" key="1">
    <source>
        <dbReference type="SAM" id="MobiDB-lite"/>
    </source>
</evidence>
<reference evidence="3 4" key="2">
    <citation type="submission" date="2024-05" db="EMBL/GenBank/DDBJ databases">
        <authorList>
            <person name="Chen Y."/>
            <person name="Shah S."/>
            <person name="Dougan E. K."/>
            <person name="Thang M."/>
            <person name="Chan C."/>
        </authorList>
    </citation>
    <scope>NUCLEOTIDE SEQUENCE [LARGE SCALE GENOMIC DNA]</scope>
</reference>
<reference evidence="2" key="1">
    <citation type="submission" date="2022-10" db="EMBL/GenBank/DDBJ databases">
        <authorList>
            <person name="Chen Y."/>
            <person name="Dougan E. K."/>
            <person name="Chan C."/>
            <person name="Rhodes N."/>
            <person name="Thang M."/>
        </authorList>
    </citation>
    <scope>NUCLEOTIDE SEQUENCE</scope>
</reference>
<evidence type="ECO:0000313" key="4">
    <source>
        <dbReference type="Proteomes" id="UP001152797"/>
    </source>
</evidence>
<comment type="caution">
    <text evidence="2">The sequence shown here is derived from an EMBL/GenBank/DDBJ whole genome shotgun (WGS) entry which is preliminary data.</text>
</comment>
<accession>A0A9P1GPW2</accession>
<dbReference type="EMBL" id="CAMXCT030006716">
    <property type="protein sequence ID" value="CAL4806155.1"/>
    <property type="molecule type" value="Genomic_DNA"/>
</dbReference>